<gene>
    <name evidence="1" type="ORF">METZ01_LOCUS39930</name>
</gene>
<reference evidence="1" key="1">
    <citation type="submission" date="2018-05" db="EMBL/GenBank/DDBJ databases">
        <authorList>
            <person name="Lanie J.A."/>
            <person name="Ng W.-L."/>
            <person name="Kazmierczak K.M."/>
            <person name="Andrzejewski T.M."/>
            <person name="Davidsen T.M."/>
            <person name="Wayne K.J."/>
            <person name="Tettelin H."/>
            <person name="Glass J.I."/>
            <person name="Rusch D."/>
            <person name="Podicherti R."/>
            <person name="Tsui H.-C.T."/>
            <person name="Winkler M.E."/>
        </authorList>
    </citation>
    <scope>NUCLEOTIDE SEQUENCE</scope>
</reference>
<organism evidence="1">
    <name type="scientific">marine metagenome</name>
    <dbReference type="NCBI Taxonomy" id="408172"/>
    <lineage>
        <taxon>unclassified sequences</taxon>
        <taxon>metagenomes</taxon>
        <taxon>ecological metagenomes</taxon>
    </lineage>
</organism>
<dbReference type="EMBL" id="UINC01001707">
    <property type="protein sequence ID" value="SUZ87076.1"/>
    <property type="molecule type" value="Genomic_DNA"/>
</dbReference>
<accession>A0A381R5P5</accession>
<name>A0A381R5P5_9ZZZZ</name>
<protein>
    <submittedName>
        <fullName evidence="1">Uncharacterized protein</fullName>
    </submittedName>
</protein>
<dbReference type="AlphaFoldDB" id="A0A381R5P5"/>
<evidence type="ECO:0000313" key="1">
    <source>
        <dbReference type="EMBL" id="SUZ87076.1"/>
    </source>
</evidence>
<proteinExistence type="predicted"/>
<sequence>MTSMGNITAAIYIRKSGECVKEFRA</sequence>